<dbReference type="CDD" id="cd05269">
    <property type="entry name" value="TMR_SDR_a"/>
    <property type="match status" value="1"/>
</dbReference>
<protein>
    <submittedName>
        <fullName evidence="2">SDR family oxidoreductase</fullName>
    </submittedName>
</protein>
<reference evidence="2 3" key="1">
    <citation type="submission" date="2018-11" db="EMBL/GenBank/DDBJ databases">
        <authorList>
            <person name="Li F."/>
        </authorList>
    </citation>
    <scope>NUCLEOTIDE SEQUENCE [LARGE SCALE GENOMIC DNA]</scope>
    <source>
        <strain evidence="2 3">YS17T</strain>
    </source>
</reference>
<proteinExistence type="predicted"/>
<dbReference type="InterPro" id="IPR052718">
    <property type="entry name" value="NmrA-type_oxidoreductase"/>
</dbReference>
<evidence type="ECO:0000313" key="2">
    <source>
        <dbReference type="EMBL" id="RQN03057.1"/>
    </source>
</evidence>
<dbReference type="EMBL" id="RQJX01000015">
    <property type="protein sequence ID" value="RQN03057.1"/>
    <property type="molecule type" value="Genomic_DNA"/>
</dbReference>
<evidence type="ECO:0000313" key="3">
    <source>
        <dbReference type="Proteomes" id="UP000275225"/>
    </source>
</evidence>
<sequence>MTIAVTGSTGALGTLVIDALAAHVNLDQVVALARDPQRAAHLRERGAQVRAFDYDQPEQLEDALAGVTDLLLISSNAVGQRVDQHRAVIDAARAAGVGRIVYTSALGASDTSLNPVAPDHVETERLLAASGLPHVIVRNGWYSENYLGELENARQHGAVITSAGDGTVASAARADYAAAAAAILVDPDAKPVYELSGDTAWTFDDLAKALAAATGADVEVRRVSADEHRDVLREAGLPEGAIEFVVGVDAAIAQGELGVTTSELAALIGRPTTPLSDTLEAATRA</sequence>
<dbReference type="InterPro" id="IPR036291">
    <property type="entry name" value="NAD(P)-bd_dom_sf"/>
</dbReference>
<dbReference type="AlphaFoldDB" id="A0A3N6Z7Y0"/>
<dbReference type="Pfam" id="PF13460">
    <property type="entry name" value="NAD_binding_10"/>
    <property type="match status" value="1"/>
</dbReference>
<accession>A0A3N6Z7Y0</accession>
<dbReference type="PANTHER" id="PTHR47129">
    <property type="entry name" value="QUINONE OXIDOREDUCTASE 2"/>
    <property type="match status" value="1"/>
</dbReference>
<dbReference type="SUPFAM" id="SSF51735">
    <property type="entry name" value="NAD(P)-binding Rossmann-fold domains"/>
    <property type="match status" value="1"/>
</dbReference>
<dbReference type="RefSeq" id="WP_124237320.1">
    <property type="nucleotide sequence ID" value="NZ_JBHUFI010000013.1"/>
</dbReference>
<dbReference type="PANTHER" id="PTHR47129:SF1">
    <property type="entry name" value="NMRA-LIKE DOMAIN-CONTAINING PROTEIN"/>
    <property type="match status" value="1"/>
</dbReference>
<gene>
    <name evidence="2" type="ORF">EHW97_11535</name>
</gene>
<evidence type="ECO:0000259" key="1">
    <source>
        <dbReference type="Pfam" id="PF13460"/>
    </source>
</evidence>
<keyword evidence="3" id="KW-1185">Reference proteome</keyword>
<organism evidence="2 3">
    <name type="scientific">Aeromicrobium camelliae</name>
    <dbReference type="NCBI Taxonomy" id="1538144"/>
    <lineage>
        <taxon>Bacteria</taxon>
        <taxon>Bacillati</taxon>
        <taxon>Actinomycetota</taxon>
        <taxon>Actinomycetes</taxon>
        <taxon>Propionibacteriales</taxon>
        <taxon>Nocardioidaceae</taxon>
        <taxon>Aeromicrobium</taxon>
    </lineage>
</organism>
<feature type="domain" description="NAD(P)-binding" evidence="1">
    <location>
        <begin position="7"/>
        <end position="187"/>
    </location>
</feature>
<dbReference type="Gene3D" id="3.40.50.720">
    <property type="entry name" value="NAD(P)-binding Rossmann-like Domain"/>
    <property type="match status" value="1"/>
</dbReference>
<dbReference type="InterPro" id="IPR016040">
    <property type="entry name" value="NAD(P)-bd_dom"/>
</dbReference>
<dbReference type="Proteomes" id="UP000275225">
    <property type="component" value="Unassembled WGS sequence"/>
</dbReference>
<dbReference type="Gene3D" id="3.90.25.10">
    <property type="entry name" value="UDP-galactose 4-epimerase, domain 1"/>
    <property type="match status" value="1"/>
</dbReference>
<name>A0A3N6Z7Y0_9ACTN</name>
<dbReference type="OrthoDB" id="5510591at2"/>
<comment type="caution">
    <text evidence="2">The sequence shown here is derived from an EMBL/GenBank/DDBJ whole genome shotgun (WGS) entry which is preliminary data.</text>
</comment>